<dbReference type="InterPro" id="IPR028973">
    <property type="entry name" value="PhnB-like"/>
</dbReference>
<keyword evidence="3" id="KW-1185">Reference proteome</keyword>
<sequence>MATINPYLNLPGTTEEAFNFYKSVFGGEFLAVIRFKDSPGGSENVAEADKDKLMHIALPIGKNILMATDSIGEMGMGYKQGNNYHVSINTDSKEEAETIFAALSAGGQVMVPLAMAEWGDLFGWFTDKFGISWMVSYSPNRPQ</sequence>
<organism evidence="2 3">
    <name type="scientific">Mucilaginibacter ginsenosidivorax</name>
    <dbReference type="NCBI Taxonomy" id="862126"/>
    <lineage>
        <taxon>Bacteria</taxon>
        <taxon>Pseudomonadati</taxon>
        <taxon>Bacteroidota</taxon>
        <taxon>Sphingobacteriia</taxon>
        <taxon>Sphingobacteriales</taxon>
        <taxon>Sphingobacteriaceae</taxon>
        <taxon>Mucilaginibacter</taxon>
    </lineage>
</organism>
<dbReference type="KEGG" id="mgk:FSB76_00485"/>
<evidence type="ECO:0000259" key="1">
    <source>
        <dbReference type="Pfam" id="PF06983"/>
    </source>
</evidence>
<protein>
    <submittedName>
        <fullName evidence="2">VOC family protein</fullName>
    </submittedName>
</protein>
<evidence type="ECO:0000313" key="3">
    <source>
        <dbReference type="Proteomes" id="UP000321362"/>
    </source>
</evidence>
<gene>
    <name evidence="2" type="ORF">FSB76_00485</name>
</gene>
<accession>A0A5B8VWA1</accession>
<dbReference type="RefSeq" id="WP_147051656.1">
    <property type="nucleotide sequence ID" value="NZ_CP042437.1"/>
</dbReference>
<dbReference type="EMBL" id="CP042437">
    <property type="protein sequence ID" value="QEC74498.1"/>
    <property type="molecule type" value="Genomic_DNA"/>
</dbReference>
<dbReference type="OrthoDB" id="9795306at2"/>
<dbReference type="AlphaFoldDB" id="A0A5B8VWA1"/>
<evidence type="ECO:0000313" key="2">
    <source>
        <dbReference type="EMBL" id="QEC74498.1"/>
    </source>
</evidence>
<dbReference type="CDD" id="cd06588">
    <property type="entry name" value="PhnB_like"/>
    <property type="match status" value="1"/>
</dbReference>
<dbReference type="InterPro" id="IPR029068">
    <property type="entry name" value="Glyas_Bleomycin-R_OHBP_Dase"/>
</dbReference>
<dbReference type="PANTHER" id="PTHR33990:SF1">
    <property type="entry name" value="PROTEIN YJDN"/>
    <property type="match status" value="1"/>
</dbReference>
<dbReference type="PANTHER" id="PTHR33990">
    <property type="entry name" value="PROTEIN YJDN-RELATED"/>
    <property type="match status" value="1"/>
</dbReference>
<feature type="domain" description="PhnB-like" evidence="1">
    <location>
        <begin position="4"/>
        <end position="135"/>
    </location>
</feature>
<dbReference type="Pfam" id="PF06983">
    <property type="entry name" value="3-dmu-9_3-mt"/>
    <property type="match status" value="1"/>
</dbReference>
<dbReference type="Proteomes" id="UP000321362">
    <property type="component" value="Chromosome"/>
</dbReference>
<dbReference type="Gene3D" id="3.10.180.10">
    <property type="entry name" value="2,3-Dihydroxybiphenyl 1,2-Dioxygenase, domain 1"/>
    <property type="match status" value="1"/>
</dbReference>
<dbReference type="SUPFAM" id="SSF54593">
    <property type="entry name" value="Glyoxalase/Bleomycin resistance protein/Dihydroxybiphenyl dioxygenase"/>
    <property type="match status" value="1"/>
</dbReference>
<reference evidence="2 3" key="1">
    <citation type="journal article" date="2013" name="J. Microbiol.">
        <title>Mucilaginibacter ginsenosidivorax sp. nov., with ginsenoside converting activity isolated from sediment.</title>
        <authorList>
            <person name="Kim J.K."/>
            <person name="Choi T.E."/>
            <person name="Liu Q.M."/>
            <person name="Park H.Y."/>
            <person name="Yi T.H."/>
            <person name="Yoon M.H."/>
            <person name="Kim S.C."/>
            <person name="Im W.T."/>
        </authorList>
    </citation>
    <scope>NUCLEOTIDE SEQUENCE [LARGE SCALE GENOMIC DNA]</scope>
    <source>
        <strain evidence="2 3">KHI28</strain>
    </source>
</reference>
<name>A0A5B8VWA1_9SPHI</name>
<proteinExistence type="predicted"/>